<evidence type="ECO:0000313" key="8">
    <source>
        <dbReference type="Proteomes" id="UP000622552"/>
    </source>
</evidence>
<dbReference type="GO" id="GO:0043138">
    <property type="term" value="F:3'-5' DNA helicase activity"/>
    <property type="evidence" value="ECO:0007669"/>
    <property type="project" value="TreeGrafter"/>
</dbReference>
<evidence type="ECO:0000256" key="3">
    <source>
        <dbReference type="ARBA" id="ARBA00022806"/>
    </source>
</evidence>
<evidence type="ECO:0000256" key="4">
    <source>
        <dbReference type="ARBA" id="ARBA00022840"/>
    </source>
</evidence>
<name>A0A8J7KUX0_9ACTN</name>
<dbReference type="GO" id="GO:0005524">
    <property type="term" value="F:ATP binding"/>
    <property type="evidence" value="ECO:0007669"/>
    <property type="project" value="UniProtKB-UniRule"/>
</dbReference>
<dbReference type="InterPro" id="IPR014016">
    <property type="entry name" value="UvrD-like_ATP-bd"/>
</dbReference>
<dbReference type="InterPro" id="IPR027351">
    <property type="entry name" value="(+)RNA_virus_helicase_core_dom"/>
</dbReference>
<keyword evidence="2 5" id="KW-0378">Hydrolase</keyword>
<protein>
    <submittedName>
        <fullName evidence="7">RecA/RadA recombinase</fullName>
    </submittedName>
</protein>
<dbReference type="RefSeq" id="WP_197001772.1">
    <property type="nucleotide sequence ID" value="NZ_BONS01000023.1"/>
</dbReference>
<dbReference type="PROSITE" id="PS51198">
    <property type="entry name" value="UVRD_HELICASE_ATP_BIND"/>
    <property type="match status" value="1"/>
</dbReference>
<dbReference type="SUPFAM" id="SSF52540">
    <property type="entry name" value="P-loop containing nucleoside triphosphate hydrolases"/>
    <property type="match status" value="1"/>
</dbReference>
<sequence>MQSDRAEELAAEQQIVDTVYARLAQVRADAAEVDQEGHNRARSGPVGGLVERDAMVHLADRRMKGLDAAYEGLVFGRLDLDDQSGFHLGRLGLRDEHLEPLLVDWRAPAAAAFYQATPGVPLGVVRRRVITCAGPRVLEVDDELLAAQAPEHLRLVGEGALMAALERSRGSAMRDIVATIQGEQDAAIRAPSGGVTEITGGPGTGKTQVALHRAAYLLYAERRRFAERGVLVVGPSAVFTRYIGQVLPGLGEDDVRLAALGDLAEPVAATRYDAPALAALKGDTRIVDPLAELAWQAPPDTPVRLRVSHVGRALTLGESELAAVRRAVRARGVAPNAARGLAAVELLRALWVRLRAEETGPPTEYREFLDDVADRGEFRDFVEEWWPPLSPTWVLSWLADPARGEAAGLTAAEAALLAGSFADCVVPPDVEEPEPAPWTVSDVPLLDELRVLLGVTPERKGSRTEPLWALQELRTWAERSQEGGYVLSRGLDNGWGLYGAGDPMPFARHPDLDDAPVVAQRWAEAVLASLDLKVLEWADAVDPYGEPGFAPVIKGAAPAREKEAVDGDDGYAHVIVDEAQDLSPMQWRMLGRRGEYASWTVVGDPAQSSWADPTAARAAMELAMGPGARHRFALRTNYRNSTEIFALATRVIAGVVPAEELPVAVRATGREPVLRAISADTLAEEAVRAAAELLAEVTGTVAVIAAEHRLDHLAGALGGLADGRLTVHGALEAKGLEFDATVVVEPAELLAESGSGPRTLYVALTRATNRLTVLQTGSGWLPAV</sequence>
<dbReference type="GO" id="GO:0005829">
    <property type="term" value="C:cytosol"/>
    <property type="evidence" value="ECO:0007669"/>
    <property type="project" value="TreeGrafter"/>
</dbReference>
<proteinExistence type="predicted"/>
<feature type="binding site" evidence="5">
    <location>
        <begin position="200"/>
        <end position="207"/>
    </location>
    <ligand>
        <name>ATP</name>
        <dbReference type="ChEBI" id="CHEBI:30616"/>
    </ligand>
</feature>
<dbReference type="EMBL" id="JADOUF010000001">
    <property type="protein sequence ID" value="MBG6134552.1"/>
    <property type="molecule type" value="Genomic_DNA"/>
</dbReference>
<dbReference type="InterPro" id="IPR000212">
    <property type="entry name" value="DNA_helicase_UvrD/REP"/>
</dbReference>
<evidence type="ECO:0000256" key="2">
    <source>
        <dbReference type="ARBA" id="ARBA00022801"/>
    </source>
</evidence>
<dbReference type="GO" id="GO:0003677">
    <property type="term" value="F:DNA binding"/>
    <property type="evidence" value="ECO:0007669"/>
    <property type="project" value="InterPro"/>
</dbReference>
<comment type="caution">
    <text evidence="7">The sequence shown here is derived from an EMBL/GenBank/DDBJ whole genome shotgun (WGS) entry which is preliminary data.</text>
</comment>
<dbReference type="PANTHER" id="PTHR11070">
    <property type="entry name" value="UVRD / RECB / PCRA DNA HELICASE FAMILY MEMBER"/>
    <property type="match status" value="1"/>
</dbReference>
<dbReference type="GO" id="GO:0000725">
    <property type="term" value="P:recombinational repair"/>
    <property type="evidence" value="ECO:0007669"/>
    <property type="project" value="TreeGrafter"/>
</dbReference>
<dbReference type="PANTHER" id="PTHR11070:SF45">
    <property type="entry name" value="DNA 3'-5' HELICASE"/>
    <property type="match status" value="1"/>
</dbReference>
<dbReference type="AlphaFoldDB" id="A0A8J7KUX0"/>
<gene>
    <name evidence="7" type="ORF">IW245_000746</name>
</gene>
<evidence type="ECO:0000259" key="6">
    <source>
        <dbReference type="PROSITE" id="PS51198"/>
    </source>
</evidence>
<organism evidence="7 8">
    <name type="scientific">Longispora fulva</name>
    <dbReference type="NCBI Taxonomy" id="619741"/>
    <lineage>
        <taxon>Bacteria</taxon>
        <taxon>Bacillati</taxon>
        <taxon>Actinomycetota</taxon>
        <taxon>Actinomycetes</taxon>
        <taxon>Micromonosporales</taxon>
        <taxon>Micromonosporaceae</taxon>
        <taxon>Longispora</taxon>
    </lineage>
</organism>
<dbReference type="Pfam" id="PF01443">
    <property type="entry name" value="Viral_helicase1"/>
    <property type="match status" value="1"/>
</dbReference>
<dbReference type="InterPro" id="IPR027417">
    <property type="entry name" value="P-loop_NTPase"/>
</dbReference>
<feature type="domain" description="UvrD-like helicase ATP-binding" evidence="6">
    <location>
        <begin position="179"/>
        <end position="641"/>
    </location>
</feature>
<evidence type="ECO:0000313" key="7">
    <source>
        <dbReference type="EMBL" id="MBG6134552.1"/>
    </source>
</evidence>
<evidence type="ECO:0000256" key="1">
    <source>
        <dbReference type="ARBA" id="ARBA00022741"/>
    </source>
</evidence>
<dbReference type="GO" id="GO:0016787">
    <property type="term" value="F:hydrolase activity"/>
    <property type="evidence" value="ECO:0007669"/>
    <property type="project" value="UniProtKB-UniRule"/>
</dbReference>
<evidence type="ECO:0000256" key="5">
    <source>
        <dbReference type="PROSITE-ProRule" id="PRU00560"/>
    </source>
</evidence>
<keyword evidence="4 5" id="KW-0067">ATP-binding</keyword>
<keyword evidence="1 5" id="KW-0547">Nucleotide-binding</keyword>
<keyword evidence="8" id="KW-1185">Reference proteome</keyword>
<dbReference type="Gene3D" id="3.40.50.300">
    <property type="entry name" value="P-loop containing nucleotide triphosphate hydrolases"/>
    <property type="match status" value="3"/>
</dbReference>
<dbReference type="Proteomes" id="UP000622552">
    <property type="component" value="Unassembled WGS sequence"/>
</dbReference>
<reference evidence="7" key="1">
    <citation type="submission" date="2020-11" db="EMBL/GenBank/DDBJ databases">
        <title>Sequencing the genomes of 1000 actinobacteria strains.</title>
        <authorList>
            <person name="Klenk H.-P."/>
        </authorList>
    </citation>
    <scope>NUCLEOTIDE SEQUENCE</scope>
    <source>
        <strain evidence="7">DSM 45356</strain>
    </source>
</reference>
<keyword evidence="3 5" id="KW-0347">Helicase</keyword>
<accession>A0A8J7KUX0</accession>